<feature type="transmembrane region" description="Helical" evidence="6">
    <location>
        <begin position="168"/>
        <end position="188"/>
    </location>
</feature>
<keyword evidence="5 6" id="KW-0472">Membrane</keyword>
<name>A0A8J6MC61_9FIRM</name>
<evidence type="ECO:0000256" key="2">
    <source>
        <dbReference type="ARBA" id="ARBA00008974"/>
    </source>
</evidence>
<sequence>MANEPETKQAKSSAGDAYEYAFEQVPESQRKKGGSIFVILAGYTISLSNFVTGTTVGSKMAFSDAVLSCLVGNLFLAVIAVLLGVVAFKTGLSTAFLSRKALGARASSIFSIILAISAVNWIAVNSDTFSNMIKSTFSWWPIPVAITSVLVIALWAQSAIRGMKGLEIVSWLGVPCAIILTVACFIAVGVQAGYGNVTAFIPEGGSTLTFTAATASFIGAWVFGCIITPDVCRFAKKASHVAVGAFVAVMLGLFGLELCGIMVAAATRENNFVGATAALGLGVLVFFCAIFCLWTTQDNNIYGASLALQNIFEGTKLGGKVPHMLLAILVAAAAAIFAAFGATKFLLPVTQALSVLLPPIPGLIVGEWFFVKKSKENRKVNWLALISWAAGGVAGYAALQANFFISSIIGMVVTIVFYVVLSKLLDKSLNKL</sequence>
<protein>
    <submittedName>
        <fullName evidence="7">Cytosine permease</fullName>
    </submittedName>
</protein>
<dbReference type="InterPro" id="IPR001248">
    <property type="entry name" value="Pur-cyt_permease"/>
</dbReference>
<comment type="similarity">
    <text evidence="2">Belongs to the purine-cytosine permease (2.A.39) family.</text>
</comment>
<feature type="transmembrane region" description="Helical" evidence="6">
    <location>
        <begin position="102"/>
        <end position="124"/>
    </location>
</feature>
<dbReference type="Pfam" id="PF02133">
    <property type="entry name" value="Transp_cyt_pur"/>
    <property type="match status" value="1"/>
</dbReference>
<evidence type="ECO:0000256" key="3">
    <source>
        <dbReference type="ARBA" id="ARBA00022692"/>
    </source>
</evidence>
<evidence type="ECO:0000256" key="5">
    <source>
        <dbReference type="ARBA" id="ARBA00023136"/>
    </source>
</evidence>
<evidence type="ECO:0000313" key="8">
    <source>
        <dbReference type="Proteomes" id="UP000607645"/>
    </source>
</evidence>
<dbReference type="GO" id="GO:0005886">
    <property type="term" value="C:plasma membrane"/>
    <property type="evidence" value="ECO:0007669"/>
    <property type="project" value="TreeGrafter"/>
</dbReference>
<dbReference type="PANTHER" id="PTHR30569">
    <property type="entry name" value="CYTOSINE TRANSPORTER CODB"/>
    <property type="match status" value="1"/>
</dbReference>
<dbReference type="AlphaFoldDB" id="A0A8J6MC61"/>
<feature type="transmembrane region" description="Helical" evidence="6">
    <location>
        <begin position="272"/>
        <end position="294"/>
    </location>
</feature>
<feature type="transmembrane region" description="Helical" evidence="6">
    <location>
        <begin position="34"/>
        <end position="53"/>
    </location>
</feature>
<feature type="transmembrane region" description="Helical" evidence="6">
    <location>
        <begin position="352"/>
        <end position="371"/>
    </location>
</feature>
<keyword evidence="8" id="KW-1185">Reference proteome</keyword>
<feature type="transmembrane region" description="Helical" evidence="6">
    <location>
        <begin position="403"/>
        <end position="421"/>
    </location>
</feature>
<gene>
    <name evidence="7" type="ORF">H8S62_02835</name>
</gene>
<dbReference type="Gene3D" id="1.10.4160.10">
    <property type="entry name" value="Hydantoin permease"/>
    <property type="match status" value="1"/>
</dbReference>
<feature type="transmembrane region" description="Helical" evidence="6">
    <location>
        <begin position="241"/>
        <end position="266"/>
    </location>
</feature>
<dbReference type="InterPro" id="IPR030191">
    <property type="entry name" value="CodB"/>
</dbReference>
<feature type="transmembrane region" description="Helical" evidence="6">
    <location>
        <begin position="65"/>
        <end position="90"/>
    </location>
</feature>
<evidence type="ECO:0000256" key="6">
    <source>
        <dbReference type="SAM" id="Phobius"/>
    </source>
</evidence>
<proteinExistence type="inferred from homology"/>
<dbReference type="EMBL" id="JACOPQ010000002">
    <property type="protein sequence ID" value="MBC5735949.1"/>
    <property type="molecule type" value="Genomic_DNA"/>
</dbReference>
<dbReference type="GO" id="GO:0015209">
    <property type="term" value="F:cytosine transmembrane transporter activity"/>
    <property type="evidence" value="ECO:0007669"/>
    <property type="project" value="InterPro"/>
</dbReference>
<reference evidence="7" key="1">
    <citation type="submission" date="2020-08" db="EMBL/GenBank/DDBJ databases">
        <title>Genome public.</title>
        <authorList>
            <person name="Liu C."/>
            <person name="Sun Q."/>
        </authorList>
    </citation>
    <scope>NUCLEOTIDE SEQUENCE</scope>
    <source>
        <strain evidence="7">NSJ-52</strain>
    </source>
</reference>
<evidence type="ECO:0000256" key="4">
    <source>
        <dbReference type="ARBA" id="ARBA00022989"/>
    </source>
</evidence>
<keyword evidence="4 6" id="KW-1133">Transmembrane helix</keyword>
<dbReference type="RefSeq" id="WP_186918403.1">
    <property type="nucleotide sequence ID" value="NZ_JACOPQ010000002.1"/>
</dbReference>
<dbReference type="PANTHER" id="PTHR30569:SF0">
    <property type="entry name" value="CYTOSINE PERMEASE"/>
    <property type="match status" value="1"/>
</dbReference>
<comment type="caution">
    <text evidence="7">The sequence shown here is derived from an EMBL/GenBank/DDBJ whole genome shotgun (WGS) entry which is preliminary data.</text>
</comment>
<keyword evidence="3 6" id="KW-0812">Transmembrane</keyword>
<feature type="transmembrane region" description="Helical" evidence="6">
    <location>
        <begin position="325"/>
        <end position="346"/>
    </location>
</feature>
<feature type="transmembrane region" description="Helical" evidence="6">
    <location>
        <begin position="208"/>
        <end position="229"/>
    </location>
</feature>
<organism evidence="7 8">
    <name type="scientific">Lawsonibacter faecis</name>
    <dbReference type="NCBI Taxonomy" id="2763052"/>
    <lineage>
        <taxon>Bacteria</taxon>
        <taxon>Bacillati</taxon>
        <taxon>Bacillota</taxon>
        <taxon>Clostridia</taxon>
        <taxon>Eubacteriales</taxon>
        <taxon>Oscillospiraceae</taxon>
        <taxon>Lawsonibacter</taxon>
    </lineage>
</organism>
<feature type="transmembrane region" description="Helical" evidence="6">
    <location>
        <begin position="380"/>
        <end position="397"/>
    </location>
</feature>
<dbReference type="Proteomes" id="UP000607645">
    <property type="component" value="Unassembled WGS sequence"/>
</dbReference>
<evidence type="ECO:0000313" key="7">
    <source>
        <dbReference type="EMBL" id="MBC5735949.1"/>
    </source>
</evidence>
<evidence type="ECO:0000256" key="1">
    <source>
        <dbReference type="ARBA" id="ARBA00004141"/>
    </source>
</evidence>
<feature type="transmembrane region" description="Helical" evidence="6">
    <location>
        <begin position="136"/>
        <end position="156"/>
    </location>
</feature>
<accession>A0A8J6MC61</accession>
<comment type="subcellular location">
    <subcellularLocation>
        <location evidence="1">Membrane</location>
        <topology evidence="1">Multi-pass membrane protein</topology>
    </subcellularLocation>
</comment>